<accession>A0A2K3NFX0</accession>
<evidence type="ECO:0000256" key="1">
    <source>
        <dbReference type="SAM" id="MobiDB-lite"/>
    </source>
</evidence>
<dbReference type="SUPFAM" id="SSF56219">
    <property type="entry name" value="DNase I-like"/>
    <property type="match status" value="1"/>
</dbReference>
<reference evidence="3 4" key="2">
    <citation type="journal article" date="2017" name="Front. Plant Sci.">
        <title>Gene Classification and Mining of Molecular Markers Useful in Red Clover (Trifolium pratense) Breeding.</title>
        <authorList>
            <person name="Istvanek J."/>
            <person name="Dluhosova J."/>
            <person name="Dluhos P."/>
            <person name="Patkova L."/>
            <person name="Nedelnik J."/>
            <person name="Repkova J."/>
        </authorList>
    </citation>
    <scope>NUCLEOTIDE SEQUENCE [LARGE SCALE GENOMIC DNA]</scope>
    <source>
        <strain evidence="4">cv. Tatra</strain>
        <tissue evidence="3">Young leaves</tissue>
    </source>
</reference>
<dbReference type="Pfam" id="PF00078">
    <property type="entry name" value="RVT_1"/>
    <property type="match status" value="1"/>
</dbReference>
<organism evidence="3 4">
    <name type="scientific">Trifolium pratense</name>
    <name type="common">Red clover</name>
    <dbReference type="NCBI Taxonomy" id="57577"/>
    <lineage>
        <taxon>Eukaryota</taxon>
        <taxon>Viridiplantae</taxon>
        <taxon>Streptophyta</taxon>
        <taxon>Embryophyta</taxon>
        <taxon>Tracheophyta</taxon>
        <taxon>Spermatophyta</taxon>
        <taxon>Magnoliopsida</taxon>
        <taxon>eudicotyledons</taxon>
        <taxon>Gunneridae</taxon>
        <taxon>Pentapetalae</taxon>
        <taxon>rosids</taxon>
        <taxon>fabids</taxon>
        <taxon>Fabales</taxon>
        <taxon>Fabaceae</taxon>
        <taxon>Papilionoideae</taxon>
        <taxon>50 kb inversion clade</taxon>
        <taxon>NPAAA clade</taxon>
        <taxon>Hologalegina</taxon>
        <taxon>IRL clade</taxon>
        <taxon>Trifolieae</taxon>
        <taxon>Trifolium</taxon>
    </lineage>
</organism>
<dbReference type="SUPFAM" id="SSF56672">
    <property type="entry name" value="DNA/RNA polymerases"/>
    <property type="match status" value="1"/>
</dbReference>
<gene>
    <name evidence="3" type="ORF">L195_g025230</name>
</gene>
<feature type="compositionally biased region" description="Polar residues" evidence="1">
    <location>
        <begin position="134"/>
        <end position="143"/>
    </location>
</feature>
<dbReference type="PANTHER" id="PTHR46890">
    <property type="entry name" value="NON-LTR RETROLELEMENT REVERSE TRANSCRIPTASE-LIKE PROTEIN-RELATED"/>
    <property type="match status" value="1"/>
</dbReference>
<dbReference type="InterPro" id="IPR052343">
    <property type="entry name" value="Retrotransposon-Effector_Assoc"/>
</dbReference>
<dbReference type="Proteomes" id="UP000236291">
    <property type="component" value="Unassembled WGS sequence"/>
</dbReference>
<feature type="region of interest" description="Disordered" evidence="1">
    <location>
        <begin position="93"/>
        <end position="143"/>
    </location>
</feature>
<dbReference type="STRING" id="57577.A0A2K3NFX0"/>
<dbReference type="GO" id="GO:0003824">
    <property type="term" value="F:catalytic activity"/>
    <property type="evidence" value="ECO:0007669"/>
    <property type="project" value="InterPro"/>
</dbReference>
<dbReference type="EMBL" id="ASHM01020708">
    <property type="protein sequence ID" value="PNY01927.1"/>
    <property type="molecule type" value="Genomic_DNA"/>
</dbReference>
<evidence type="ECO:0000259" key="2">
    <source>
        <dbReference type="PROSITE" id="PS50878"/>
    </source>
</evidence>
<dbReference type="Pfam" id="PF03372">
    <property type="entry name" value="Exo_endo_phos"/>
    <property type="match status" value="1"/>
</dbReference>
<proteinExistence type="predicted"/>
<dbReference type="PANTHER" id="PTHR46890:SF48">
    <property type="entry name" value="RNA-DIRECTED DNA POLYMERASE"/>
    <property type="match status" value="1"/>
</dbReference>
<feature type="compositionally biased region" description="Basic residues" evidence="1">
    <location>
        <begin position="98"/>
        <end position="109"/>
    </location>
</feature>
<dbReference type="InterPro" id="IPR043502">
    <property type="entry name" value="DNA/RNA_pol_sf"/>
</dbReference>
<dbReference type="InterPro" id="IPR000477">
    <property type="entry name" value="RT_dom"/>
</dbReference>
<dbReference type="Gene3D" id="3.60.10.10">
    <property type="entry name" value="Endonuclease/exonuclease/phosphatase"/>
    <property type="match status" value="1"/>
</dbReference>
<dbReference type="AlphaFoldDB" id="A0A2K3NFX0"/>
<dbReference type="InterPro" id="IPR036691">
    <property type="entry name" value="Endo/exonu/phosph_ase_sf"/>
</dbReference>
<protein>
    <recommendedName>
        <fullName evidence="2">Reverse transcriptase domain-containing protein</fullName>
    </recommendedName>
</protein>
<dbReference type="InterPro" id="IPR005135">
    <property type="entry name" value="Endo/exonuclease/phosphatase"/>
</dbReference>
<feature type="domain" description="Reverse transcriptase" evidence="2">
    <location>
        <begin position="666"/>
        <end position="898"/>
    </location>
</feature>
<sequence length="954" mass="110200">NNTTMEKTENLEDRRREPAEISEINGIECDPESLHGEWIRVERKKKNGKKINKNGFGANLKVENVLSQLTKNGAINGERNMQNQLQKTIEAFHDGLRQKNKPKSRKKRPRMDPLGAKKNGTSSSKGPDDIIKGSNVTKGGNQPKAFQQEETTNLMREGNFNVGPNKGKEHDPSITMTTQHYYEGHLEKDGNSTQPNKGARGKNFRRALTNFCRNNKVDMVALQETRCSGNIAVNTIKKLGFKFYLVSEARGFSGGIWLMWNRTDINVHLIKTDFHFLHVQVSEQSMDPWLLTVVYASPRDHERNETWQKLHQMATTIQEPWIMMGDFNEIANPDEKKGGAPVDIRKCHNFNDWINDCRLMDVNTAGTKFTWRGPRWNGRDRVFKRLDRILCNVKWRLRFHEGVAKVLPRVQSDHHPIIVQTEGEPVSSRNRPFRFEAAWITHEDFQNLLINKWGGGSDLVTHLHNLTPHLKQWNKETFGNIFKRKKELLARLSGIQNSTSYGYSEYLDILEKELQDQLAITLYQEEWLWFQKSRGQWIADGDRNTTYYHSKTIVRRRKNKIISLRNDEGNWEEDPDRLKNMVRDFYINLYKEEQHIREPIIAWTTYPSNLENEQASLSDIVLLTECKRALFDMGPNKAPGEDGYPALFFQHYWEIVGNSLHQYVNQVWSNPSLVSSINNTLLVMIPKVDKPEFVSHFRPIALCNVAYKIITKIIVNRIKPLLNNIISPYQSSFIPGRTIHHNIIVAQEMVHAMSKMKGNKSFMSIKIDLEKAYDRLNWNFVGECLKEYSFTPTRGIRQGDPLSPYLFVICMDRLSHIIADQVEANYWKPMRAEASIEQAHCVMHCLDQFCLASGQKINSQKTQIFFSKNVDQRTRDDIVHHTGFTQVNNLGKYLGANIAPSRSTRGKFQHIIGKIQNRLSGWKQQCLSFAGRLTLSKFKGDFCGVTKRSDANLI</sequence>
<evidence type="ECO:0000313" key="3">
    <source>
        <dbReference type="EMBL" id="PNY01927.1"/>
    </source>
</evidence>
<dbReference type="CDD" id="cd01650">
    <property type="entry name" value="RT_nLTR_like"/>
    <property type="match status" value="1"/>
</dbReference>
<name>A0A2K3NFX0_TRIPR</name>
<reference evidence="3 4" key="1">
    <citation type="journal article" date="2014" name="Am. J. Bot.">
        <title>Genome assembly and annotation for red clover (Trifolium pratense; Fabaceae).</title>
        <authorList>
            <person name="Istvanek J."/>
            <person name="Jaros M."/>
            <person name="Krenek A."/>
            <person name="Repkova J."/>
        </authorList>
    </citation>
    <scope>NUCLEOTIDE SEQUENCE [LARGE SCALE GENOMIC DNA]</scope>
    <source>
        <strain evidence="4">cv. Tatra</strain>
        <tissue evidence="3">Young leaves</tissue>
    </source>
</reference>
<comment type="caution">
    <text evidence="3">The sequence shown here is derived from an EMBL/GenBank/DDBJ whole genome shotgun (WGS) entry which is preliminary data.</text>
</comment>
<evidence type="ECO:0000313" key="4">
    <source>
        <dbReference type="Proteomes" id="UP000236291"/>
    </source>
</evidence>
<feature type="non-terminal residue" evidence="3">
    <location>
        <position position="1"/>
    </location>
</feature>
<dbReference type="PROSITE" id="PS50878">
    <property type="entry name" value="RT_POL"/>
    <property type="match status" value="1"/>
</dbReference>